<keyword evidence="7" id="KW-1185">Reference proteome</keyword>
<dbReference type="SUPFAM" id="SSF51197">
    <property type="entry name" value="Clavaminate synthase-like"/>
    <property type="match status" value="1"/>
</dbReference>
<dbReference type="Gene3D" id="2.60.120.330">
    <property type="entry name" value="B-lactam Antibiotic, Isopenicillin N Synthase, Chain"/>
    <property type="match status" value="1"/>
</dbReference>
<keyword evidence="4" id="KW-0408">Iron</keyword>
<evidence type="ECO:0000256" key="2">
    <source>
        <dbReference type="ARBA" id="ARBA00022896"/>
    </source>
</evidence>
<dbReference type="Pfam" id="PF14226">
    <property type="entry name" value="DIOX_N"/>
    <property type="match status" value="1"/>
</dbReference>
<evidence type="ECO:0000256" key="1">
    <source>
        <dbReference type="ARBA" id="ARBA00022723"/>
    </source>
</evidence>
<feature type="domain" description="Non-haem dioxygenase N-terminal" evidence="5">
    <location>
        <begin position="50"/>
        <end position="122"/>
    </location>
</feature>
<reference evidence="6 7" key="1">
    <citation type="journal article" date="2014" name="Nat. Genet.">
        <title>Genome sequence of the hot pepper provides insights into the evolution of pungency in Capsicum species.</title>
        <authorList>
            <person name="Kim S."/>
            <person name="Park M."/>
            <person name="Yeom S.I."/>
            <person name="Kim Y.M."/>
            <person name="Lee J.M."/>
            <person name="Lee H.A."/>
            <person name="Seo E."/>
            <person name="Choi J."/>
            <person name="Cheong K."/>
            <person name="Kim K.T."/>
            <person name="Jung K."/>
            <person name="Lee G.W."/>
            <person name="Oh S.K."/>
            <person name="Bae C."/>
            <person name="Kim S.B."/>
            <person name="Lee H.Y."/>
            <person name="Kim S.Y."/>
            <person name="Kim M.S."/>
            <person name="Kang B.C."/>
            <person name="Jo Y.D."/>
            <person name="Yang H.B."/>
            <person name="Jeong H.J."/>
            <person name="Kang W.H."/>
            <person name="Kwon J.K."/>
            <person name="Shin C."/>
            <person name="Lim J.Y."/>
            <person name="Park J.H."/>
            <person name="Huh J.H."/>
            <person name="Kim J.S."/>
            <person name="Kim B.D."/>
            <person name="Cohen O."/>
            <person name="Paran I."/>
            <person name="Suh M.C."/>
            <person name="Lee S.B."/>
            <person name="Kim Y.K."/>
            <person name="Shin Y."/>
            <person name="Noh S.J."/>
            <person name="Park J."/>
            <person name="Seo Y.S."/>
            <person name="Kwon S.Y."/>
            <person name="Kim H.A."/>
            <person name="Park J.M."/>
            <person name="Kim H.J."/>
            <person name="Choi S.B."/>
            <person name="Bosland P.W."/>
            <person name="Reeves G."/>
            <person name="Jo S.H."/>
            <person name="Lee B.W."/>
            <person name="Cho H.T."/>
            <person name="Choi H.S."/>
            <person name="Lee M.S."/>
            <person name="Yu Y."/>
            <person name="Do Choi Y."/>
            <person name="Park B.S."/>
            <person name="van Deynze A."/>
            <person name="Ashrafi H."/>
            <person name="Hill T."/>
            <person name="Kim W.T."/>
            <person name="Pai H.S."/>
            <person name="Ahn H.K."/>
            <person name="Yeam I."/>
            <person name="Giovannoni J.J."/>
            <person name="Rose J.K."/>
            <person name="Sorensen I."/>
            <person name="Lee S.J."/>
            <person name="Kim R.W."/>
            <person name="Choi I.Y."/>
            <person name="Choi B.S."/>
            <person name="Lim J.S."/>
            <person name="Lee Y.H."/>
            <person name="Choi D."/>
        </authorList>
    </citation>
    <scope>NUCLEOTIDE SEQUENCE [LARGE SCALE GENOMIC DNA]</scope>
    <source>
        <strain evidence="7">cv. CM334</strain>
    </source>
</reference>
<dbReference type="GO" id="GO:0046872">
    <property type="term" value="F:metal ion binding"/>
    <property type="evidence" value="ECO:0007669"/>
    <property type="project" value="UniProtKB-KW"/>
</dbReference>
<dbReference type="EMBL" id="AYRZ02000007">
    <property type="protein sequence ID" value="PHT75504.1"/>
    <property type="molecule type" value="Genomic_DNA"/>
</dbReference>
<dbReference type="GO" id="GO:0016706">
    <property type="term" value="F:2-oxoglutarate-dependent dioxygenase activity"/>
    <property type="evidence" value="ECO:0007669"/>
    <property type="project" value="UniProtKB-ARBA"/>
</dbReference>
<protein>
    <recommendedName>
        <fullName evidence="5">Non-haem dioxygenase N-terminal domain-containing protein</fullName>
    </recommendedName>
</protein>
<dbReference type="AlphaFoldDB" id="A0A2G2Z0K7"/>
<comment type="caution">
    <text evidence="6">The sequence shown here is derived from an EMBL/GenBank/DDBJ whole genome shotgun (WGS) entry which is preliminary data.</text>
</comment>
<dbReference type="Gramene" id="PHT75504">
    <property type="protein sequence ID" value="PHT75504"/>
    <property type="gene ID" value="T459_19026"/>
</dbReference>
<dbReference type="GO" id="GO:0031418">
    <property type="term" value="F:L-ascorbic acid binding"/>
    <property type="evidence" value="ECO:0007669"/>
    <property type="project" value="UniProtKB-KW"/>
</dbReference>
<proteinExistence type="predicted"/>
<evidence type="ECO:0000313" key="6">
    <source>
        <dbReference type="EMBL" id="PHT75504.1"/>
    </source>
</evidence>
<dbReference type="InterPro" id="IPR027443">
    <property type="entry name" value="IPNS-like_sf"/>
</dbReference>
<sequence>MLVTAIFMSKLVVGNTVTGERLSVRRFLDVSRICSQADVLPTVLTVLNQFWQAISSGIEEPLIDEVRKVSRQLFDLSMEEKQNYGRAPDDTEGHGNDMVLSENQTLDWTDRLYLLVHPEDERKLKI</sequence>
<accession>A0A2G2Z0K7</accession>
<organism evidence="6 7">
    <name type="scientific">Capsicum annuum</name>
    <name type="common">Capsicum pepper</name>
    <dbReference type="NCBI Taxonomy" id="4072"/>
    <lineage>
        <taxon>Eukaryota</taxon>
        <taxon>Viridiplantae</taxon>
        <taxon>Streptophyta</taxon>
        <taxon>Embryophyta</taxon>
        <taxon>Tracheophyta</taxon>
        <taxon>Spermatophyta</taxon>
        <taxon>Magnoliopsida</taxon>
        <taxon>eudicotyledons</taxon>
        <taxon>Gunneridae</taxon>
        <taxon>Pentapetalae</taxon>
        <taxon>asterids</taxon>
        <taxon>lamiids</taxon>
        <taxon>Solanales</taxon>
        <taxon>Solanaceae</taxon>
        <taxon>Solanoideae</taxon>
        <taxon>Capsiceae</taxon>
        <taxon>Capsicum</taxon>
    </lineage>
</organism>
<dbReference type="InterPro" id="IPR050295">
    <property type="entry name" value="Plant_2OG-oxidoreductases"/>
</dbReference>
<keyword evidence="2" id="KW-0847">Vitamin C</keyword>
<dbReference type="Proteomes" id="UP000222542">
    <property type="component" value="Unassembled WGS sequence"/>
</dbReference>
<gene>
    <name evidence="6" type="ORF">T459_19026</name>
</gene>
<evidence type="ECO:0000259" key="5">
    <source>
        <dbReference type="Pfam" id="PF14226"/>
    </source>
</evidence>
<evidence type="ECO:0000256" key="4">
    <source>
        <dbReference type="ARBA" id="ARBA00023004"/>
    </source>
</evidence>
<dbReference type="STRING" id="4072.A0A2G2Z0K7"/>
<dbReference type="InterPro" id="IPR026992">
    <property type="entry name" value="DIOX_N"/>
</dbReference>
<evidence type="ECO:0000256" key="3">
    <source>
        <dbReference type="ARBA" id="ARBA00023002"/>
    </source>
</evidence>
<evidence type="ECO:0000313" key="7">
    <source>
        <dbReference type="Proteomes" id="UP000222542"/>
    </source>
</evidence>
<dbReference type="PANTHER" id="PTHR47991">
    <property type="entry name" value="OXOGLUTARATE/IRON-DEPENDENT DIOXYGENASE"/>
    <property type="match status" value="1"/>
</dbReference>
<keyword evidence="1" id="KW-0479">Metal-binding</keyword>
<keyword evidence="3" id="KW-0560">Oxidoreductase</keyword>
<name>A0A2G2Z0K7_CAPAN</name>
<reference evidence="6 7" key="2">
    <citation type="journal article" date="2017" name="Genome Biol.">
        <title>New reference genome sequences of hot pepper reveal the massive evolution of plant disease-resistance genes by retroduplication.</title>
        <authorList>
            <person name="Kim S."/>
            <person name="Park J."/>
            <person name="Yeom S.I."/>
            <person name="Kim Y.M."/>
            <person name="Seo E."/>
            <person name="Kim K.T."/>
            <person name="Kim M.S."/>
            <person name="Lee J.M."/>
            <person name="Cheong K."/>
            <person name="Shin H.S."/>
            <person name="Kim S.B."/>
            <person name="Han K."/>
            <person name="Lee J."/>
            <person name="Park M."/>
            <person name="Lee H.A."/>
            <person name="Lee H.Y."/>
            <person name="Lee Y."/>
            <person name="Oh S."/>
            <person name="Lee J.H."/>
            <person name="Choi E."/>
            <person name="Choi E."/>
            <person name="Lee S.E."/>
            <person name="Jeon J."/>
            <person name="Kim H."/>
            <person name="Choi G."/>
            <person name="Song H."/>
            <person name="Lee J."/>
            <person name="Lee S.C."/>
            <person name="Kwon J.K."/>
            <person name="Lee H.Y."/>
            <person name="Koo N."/>
            <person name="Hong Y."/>
            <person name="Kim R.W."/>
            <person name="Kang W.H."/>
            <person name="Huh J.H."/>
            <person name="Kang B.C."/>
            <person name="Yang T.J."/>
            <person name="Lee Y.H."/>
            <person name="Bennetzen J.L."/>
            <person name="Choi D."/>
        </authorList>
    </citation>
    <scope>NUCLEOTIDE SEQUENCE [LARGE SCALE GENOMIC DNA]</scope>
    <source>
        <strain evidence="7">cv. CM334</strain>
    </source>
</reference>